<evidence type="ECO:0000256" key="8">
    <source>
        <dbReference type="ARBA" id="ARBA00023136"/>
    </source>
</evidence>
<evidence type="ECO:0000256" key="9">
    <source>
        <dbReference type="SAM" id="Phobius"/>
    </source>
</evidence>
<keyword evidence="3" id="KW-1003">Cell membrane</keyword>
<dbReference type="Proteomes" id="UP000249061">
    <property type="component" value="Unassembled WGS sequence"/>
</dbReference>
<evidence type="ECO:0000259" key="11">
    <source>
        <dbReference type="PROSITE" id="PS50929"/>
    </source>
</evidence>
<gene>
    <name evidence="12" type="ORF">DI536_30570</name>
</gene>
<dbReference type="InterPro" id="IPR017871">
    <property type="entry name" value="ABC_transporter-like_CS"/>
</dbReference>
<dbReference type="InterPro" id="IPR036640">
    <property type="entry name" value="ABC1_TM_sf"/>
</dbReference>
<dbReference type="GO" id="GO:0005524">
    <property type="term" value="F:ATP binding"/>
    <property type="evidence" value="ECO:0007669"/>
    <property type="project" value="UniProtKB-KW"/>
</dbReference>
<name>A0A2W5T0G4_9BACT</name>
<evidence type="ECO:0000256" key="3">
    <source>
        <dbReference type="ARBA" id="ARBA00022475"/>
    </source>
</evidence>
<dbReference type="Pfam" id="PF00664">
    <property type="entry name" value="ABC_membrane"/>
    <property type="match status" value="1"/>
</dbReference>
<keyword evidence="8 9" id="KW-0472">Membrane</keyword>
<evidence type="ECO:0000256" key="7">
    <source>
        <dbReference type="ARBA" id="ARBA00022989"/>
    </source>
</evidence>
<dbReference type="GO" id="GO:0016887">
    <property type="term" value="F:ATP hydrolysis activity"/>
    <property type="evidence" value="ECO:0007669"/>
    <property type="project" value="InterPro"/>
</dbReference>
<evidence type="ECO:0000256" key="5">
    <source>
        <dbReference type="ARBA" id="ARBA00022741"/>
    </source>
</evidence>
<dbReference type="Gene3D" id="1.20.1560.10">
    <property type="entry name" value="ABC transporter type 1, transmembrane domain"/>
    <property type="match status" value="1"/>
</dbReference>
<dbReference type="PANTHER" id="PTHR43394">
    <property type="entry name" value="ATP-DEPENDENT PERMEASE MDL1, MITOCHONDRIAL"/>
    <property type="match status" value="1"/>
</dbReference>
<comment type="subcellular location">
    <subcellularLocation>
        <location evidence="1">Cell membrane</location>
        <topology evidence="1">Multi-pass membrane protein</topology>
    </subcellularLocation>
</comment>
<keyword evidence="2" id="KW-0813">Transport</keyword>
<feature type="domain" description="ABC transporter" evidence="10">
    <location>
        <begin position="325"/>
        <end position="556"/>
    </location>
</feature>
<dbReference type="Gene3D" id="3.40.50.300">
    <property type="entry name" value="P-loop containing nucleotide triphosphate hydrolases"/>
    <property type="match status" value="1"/>
</dbReference>
<proteinExistence type="predicted"/>
<dbReference type="InterPro" id="IPR039421">
    <property type="entry name" value="Type_1_exporter"/>
</dbReference>
<accession>A0A2W5T0G4</accession>
<keyword evidence="4 9" id="KW-0812">Transmembrane</keyword>
<keyword evidence="7 9" id="KW-1133">Transmembrane helix</keyword>
<comment type="caution">
    <text evidence="12">The sequence shown here is derived from an EMBL/GenBank/DDBJ whole genome shotgun (WGS) entry which is preliminary data.</text>
</comment>
<organism evidence="12 13">
    <name type="scientific">Archangium gephyra</name>
    <dbReference type="NCBI Taxonomy" id="48"/>
    <lineage>
        <taxon>Bacteria</taxon>
        <taxon>Pseudomonadati</taxon>
        <taxon>Myxococcota</taxon>
        <taxon>Myxococcia</taxon>
        <taxon>Myxococcales</taxon>
        <taxon>Cystobacterineae</taxon>
        <taxon>Archangiaceae</taxon>
        <taxon>Archangium</taxon>
    </lineage>
</organism>
<dbReference type="PROSITE" id="PS50929">
    <property type="entry name" value="ABC_TM1F"/>
    <property type="match status" value="1"/>
</dbReference>
<dbReference type="Pfam" id="PF00005">
    <property type="entry name" value="ABC_tran"/>
    <property type="match status" value="1"/>
</dbReference>
<dbReference type="InterPro" id="IPR003593">
    <property type="entry name" value="AAA+_ATPase"/>
</dbReference>
<dbReference type="GO" id="GO:0005886">
    <property type="term" value="C:plasma membrane"/>
    <property type="evidence" value="ECO:0007669"/>
    <property type="project" value="UniProtKB-SubCell"/>
</dbReference>
<dbReference type="CDD" id="cd18552">
    <property type="entry name" value="ABC_6TM_MsbA_like"/>
    <property type="match status" value="1"/>
</dbReference>
<evidence type="ECO:0000313" key="13">
    <source>
        <dbReference type="Proteomes" id="UP000249061"/>
    </source>
</evidence>
<dbReference type="PANTHER" id="PTHR43394:SF1">
    <property type="entry name" value="ATP-BINDING CASSETTE SUB-FAMILY B MEMBER 10, MITOCHONDRIAL"/>
    <property type="match status" value="1"/>
</dbReference>
<dbReference type="SMART" id="SM00382">
    <property type="entry name" value="AAA"/>
    <property type="match status" value="1"/>
</dbReference>
<dbReference type="FunFam" id="3.40.50.300:FF:000221">
    <property type="entry name" value="Multidrug ABC transporter ATP-binding protein"/>
    <property type="match status" value="1"/>
</dbReference>
<dbReference type="PROSITE" id="PS00211">
    <property type="entry name" value="ABC_TRANSPORTER_1"/>
    <property type="match status" value="1"/>
</dbReference>
<evidence type="ECO:0000256" key="4">
    <source>
        <dbReference type="ARBA" id="ARBA00022692"/>
    </source>
</evidence>
<dbReference type="GO" id="GO:0015421">
    <property type="term" value="F:ABC-type oligopeptide transporter activity"/>
    <property type="evidence" value="ECO:0007669"/>
    <property type="project" value="TreeGrafter"/>
</dbReference>
<keyword evidence="6 12" id="KW-0067">ATP-binding</keyword>
<dbReference type="SUPFAM" id="SSF52540">
    <property type="entry name" value="P-loop containing nucleoside triphosphate hydrolases"/>
    <property type="match status" value="1"/>
</dbReference>
<dbReference type="SUPFAM" id="SSF90123">
    <property type="entry name" value="ABC transporter transmembrane region"/>
    <property type="match status" value="1"/>
</dbReference>
<dbReference type="PROSITE" id="PS50893">
    <property type="entry name" value="ABC_TRANSPORTER_2"/>
    <property type="match status" value="1"/>
</dbReference>
<evidence type="ECO:0000256" key="6">
    <source>
        <dbReference type="ARBA" id="ARBA00022840"/>
    </source>
</evidence>
<protein>
    <submittedName>
        <fullName evidence="12">ABC transporter ATP-binding protein</fullName>
    </submittedName>
</protein>
<dbReference type="AlphaFoldDB" id="A0A2W5T0G4"/>
<evidence type="ECO:0000313" key="12">
    <source>
        <dbReference type="EMBL" id="PZR06323.1"/>
    </source>
</evidence>
<evidence type="ECO:0000259" key="10">
    <source>
        <dbReference type="PROSITE" id="PS50893"/>
    </source>
</evidence>
<dbReference type="InterPro" id="IPR003439">
    <property type="entry name" value="ABC_transporter-like_ATP-bd"/>
</dbReference>
<evidence type="ECO:0000256" key="2">
    <source>
        <dbReference type="ARBA" id="ARBA00022448"/>
    </source>
</evidence>
<feature type="domain" description="ABC transmembrane type-1" evidence="11">
    <location>
        <begin position="2"/>
        <end position="294"/>
    </location>
</feature>
<reference evidence="12 13" key="1">
    <citation type="submission" date="2017-08" db="EMBL/GenBank/DDBJ databases">
        <title>Infants hospitalized years apart are colonized by the same room-sourced microbial strains.</title>
        <authorList>
            <person name="Brooks B."/>
            <person name="Olm M.R."/>
            <person name="Firek B.A."/>
            <person name="Baker R."/>
            <person name="Thomas B.C."/>
            <person name="Morowitz M.J."/>
            <person name="Banfield J.F."/>
        </authorList>
    </citation>
    <scope>NUCLEOTIDE SEQUENCE [LARGE SCALE GENOMIC DNA]</scope>
    <source>
        <strain evidence="12">S2_003_000_R2_14</strain>
    </source>
</reference>
<keyword evidence="5" id="KW-0547">Nucleotide-binding</keyword>
<dbReference type="EMBL" id="QFQP01000039">
    <property type="protein sequence ID" value="PZR06323.1"/>
    <property type="molecule type" value="Genomic_DNA"/>
</dbReference>
<evidence type="ECO:0000256" key="1">
    <source>
        <dbReference type="ARBA" id="ARBA00004651"/>
    </source>
</evidence>
<sequence length="557" mass="59232">MVTAIGLSLLAASAGAIWASLVGPLLRGVLGGGAMTWGPFVLTRDDLVWKLPLAIVGVAAVKGVSSWLHTGLMGRVSQGTLSALRDELYGKLLVLPPRWFEQRHSGELLSRFTSDVAQLEFAAGQALSALTKDSLQVLALLVVCFVTDWRLALVVFLVLPGTIIPVSRFARGVKKTATKSQASLGQLSMLAAEQLHNLPVVQAYRAEAAALTRFDAEQARYLSVMRRSLFLRGAFSPTTEFLGILGVAAAVVVGTRAVQVDPTLAGSFVSFLAAALLMYQPVKSLSNTVSQLSQGAGAATRLYEVLDAKPEADAGGDAGPLTRSLRFDEVRLTYADGREALRGLSFEVPAGKLVALVGPSGAGKSSALSLLLGHSVATSGSVSWDSKNFSLLSRRGVREQLAWVPQEPVLLSGSIRENLKIGRVDATDAQLWTALERAHAADFVKSFANGLEEDVGERGSRLSGGQRQRLAIARAFLKEPSLLLLDEPTSALDASTEAEVQAGLNELMAGRTTLVVAHRLSTVRKADRIVVIENGVVVEQGTHDELMARAGVYARMH</sequence>
<dbReference type="InterPro" id="IPR011527">
    <property type="entry name" value="ABC1_TM_dom"/>
</dbReference>
<feature type="transmembrane region" description="Helical" evidence="9">
    <location>
        <begin position="137"/>
        <end position="159"/>
    </location>
</feature>
<dbReference type="InterPro" id="IPR027417">
    <property type="entry name" value="P-loop_NTPase"/>
</dbReference>